<dbReference type="CDD" id="cd23702">
    <property type="entry name" value="eL14"/>
    <property type="match status" value="1"/>
</dbReference>
<dbReference type="EMBL" id="CDSF01000088">
    <property type="protein sequence ID" value="CEO98954.1"/>
    <property type="molecule type" value="Genomic_DNA"/>
</dbReference>
<dbReference type="GO" id="GO:0003723">
    <property type="term" value="F:RNA binding"/>
    <property type="evidence" value="ECO:0007669"/>
    <property type="project" value="InterPro"/>
</dbReference>
<evidence type="ECO:0000256" key="3">
    <source>
        <dbReference type="ARBA" id="ARBA00023274"/>
    </source>
</evidence>
<accession>A0A0G4IUY1</accession>
<evidence type="ECO:0000313" key="7">
    <source>
        <dbReference type="Proteomes" id="UP000039324"/>
    </source>
</evidence>
<evidence type="ECO:0000313" key="6">
    <source>
        <dbReference type="EMBL" id="SPQ95727.1"/>
    </source>
</evidence>
<proteinExistence type="inferred from homology"/>
<evidence type="ECO:0000259" key="4">
    <source>
        <dbReference type="Pfam" id="PF01929"/>
    </source>
</evidence>
<dbReference type="GO" id="GO:0006412">
    <property type="term" value="P:translation"/>
    <property type="evidence" value="ECO:0007669"/>
    <property type="project" value="InterPro"/>
</dbReference>
<gene>
    <name evidence="5" type="ORF">PBRA_007068</name>
    <name evidence="6" type="ORF">PLBR_LOCUS2942</name>
</gene>
<dbReference type="GO" id="GO:0042273">
    <property type="term" value="P:ribosomal large subunit biogenesis"/>
    <property type="evidence" value="ECO:0007669"/>
    <property type="project" value="TreeGrafter"/>
</dbReference>
<dbReference type="Gene3D" id="2.30.30.30">
    <property type="match status" value="1"/>
</dbReference>
<keyword evidence="7" id="KW-1185">Reference proteome</keyword>
<dbReference type="AlphaFoldDB" id="A0A0G4IUY1"/>
<reference evidence="5 7" key="1">
    <citation type="submission" date="2015-02" db="EMBL/GenBank/DDBJ databases">
        <authorList>
            <person name="Chooi Y.-H."/>
        </authorList>
    </citation>
    <scope>NUCLEOTIDE SEQUENCE [LARGE SCALE GENOMIC DNA]</scope>
    <source>
        <strain evidence="5">E3</strain>
    </source>
</reference>
<dbReference type="InterPro" id="IPR002784">
    <property type="entry name" value="Ribosomal_eL14_dom"/>
</dbReference>
<dbReference type="GO" id="GO:0022625">
    <property type="term" value="C:cytosolic large ribosomal subunit"/>
    <property type="evidence" value="ECO:0007669"/>
    <property type="project" value="TreeGrafter"/>
</dbReference>
<keyword evidence="6" id="KW-0496">Mitochondrion</keyword>
<dbReference type="PANTHER" id="PTHR11127">
    <property type="entry name" value="60S RIBOSOMAL PROTEIN L14"/>
    <property type="match status" value="1"/>
</dbReference>
<evidence type="ECO:0000313" key="8">
    <source>
        <dbReference type="Proteomes" id="UP000290189"/>
    </source>
</evidence>
<evidence type="ECO:0000256" key="1">
    <source>
        <dbReference type="ARBA" id="ARBA00006592"/>
    </source>
</evidence>
<dbReference type="Proteomes" id="UP000290189">
    <property type="component" value="Unassembled WGS sequence"/>
</dbReference>
<dbReference type="Pfam" id="PF01929">
    <property type="entry name" value="Ribosomal_L14e"/>
    <property type="match status" value="1"/>
</dbReference>
<dbReference type="OMA" id="KLCFVVD"/>
<comment type="similarity">
    <text evidence="1">Belongs to the eukaryotic ribosomal protein eL14 family.</text>
</comment>
<dbReference type="InterPro" id="IPR014722">
    <property type="entry name" value="Rib_uL2_dom2"/>
</dbReference>
<dbReference type="InterPro" id="IPR039660">
    <property type="entry name" value="Ribosomal_eL14"/>
</dbReference>
<reference evidence="6 8" key="2">
    <citation type="submission" date="2018-03" db="EMBL/GenBank/DDBJ databases">
        <authorList>
            <person name="Fogelqvist J."/>
        </authorList>
    </citation>
    <scope>NUCLEOTIDE SEQUENCE [LARGE SCALE GENOMIC DNA]</scope>
</reference>
<keyword evidence="2" id="KW-0689">Ribosomal protein</keyword>
<protein>
    <recommendedName>
        <fullName evidence="4">Large ribosomal subunit protein eL14 domain-containing protein</fullName>
    </recommendedName>
</protein>
<dbReference type="InterPro" id="IPR008991">
    <property type="entry name" value="Translation_prot_SH3-like_sf"/>
</dbReference>
<dbReference type="Gene3D" id="6.10.250.2270">
    <property type="match status" value="1"/>
</dbReference>
<name>A0A0G4IUY1_PLABS</name>
<dbReference type="STRING" id="37360.A0A0G4IUY1"/>
<dbReference type="EMBL" id="OVEO01000004">
    <property type="protein sequence ID" value="SPQ95727.1"/>
    <property type="molecule type" value="Genomic_DNA"/>
</dbReference>
<evidence type="ECO:0000256" key="2">
    <source>
        <dbReference type="ARBA" id="ARBA00022980"/>
    </source>
</evidence>
<dbReference type="PANTHER" id="PTHR11127:SF2">
    <property type="entry name" value="LARGE RIBOSOMAL SUBUNIT PROTEIN EL14"/>
    <property type="match status" value="1"/>
</dbReference>
<dbReference type="GO" id="GO:0003735">
    <property type="term" value="F:structural constituent of ribosome"/>
    <property type="evidence" value="ECO:0007669"/>
    <property type="project" value="InterPro"/>
</dbReference>
<sequence>MVFDKFVEVGRVIFINYGPDYGKLAVILDVVDQNRALIAGPNVQRQQLVFKRVALTPLKLNIPRSIRQGTLLKAWASADVDAKWAETSFAKKIAKQEKRHSLTDLGRFEAMIHRKQKSFLVNKEVAKLKKVAAQ</sequence>
<dbReference type="Proteomes" id="UP000039324">
    <property type="component" value="Unassembled WGS sequence"/>
</dbReference>
<dbReference type="SUPFAM" id="SSF50104">
    <property type="entry name" value="Translation proteins SH3-like domain"/>
    <property type="match status" value="1"/>
</dbReference>
<feature type="domain" description="Large ribosomal subunit protein eL14" evidence="4">
    <location>
        <begin position="44"/>
        <end position="117"/>
    </location>
</feature>
<keyword evidence="3" id="KW-0687">Ribonucleoprotein</keyword>
<dbReference type="OrthoDB" id="1875589at2759"/>
<geneLocation type="mitochondrion" evidence="6"/>
<evidence type="ECO:0000313" key="5">
    <source>
        <dbReference type="EMBL" id="CEO98954.1"/>
    </source>
</evidence>
<organism evidence="5 7">
    <name type="scientific">Plasmodiophora brassicae</name>
    <name type="common">Clubroot disease agent</name>
    <dbReference type="NCBI Taxonomy" id="37360"/>
    <lineage>
        <taxon>Eukaryota</taxon>
        <taxon>Sar</taxon>
        <taxon>Rhizaria</taxon>
        <taxon>Endomyxa</taxon>
        <taxon>Phytomyxea</taxon>
        <taxon>Plasmodiophorida</taxon>
        <taxon>Plasmodiophoridae</taxon>
        <taxon>Plasmodiophora</taxon>
    </lineage>
</organism>